<feature type="compositionally biased region" description="Polar residues" evidence="1">
    <location>
        <begin position="188"/>
        <end position="204"/>
    </location>
</feature>
<protein>
    <submittedName>
        <fullName evidence="2">Uncharacterized protein</fullName>
    </submittedName>
</protein>
<accession>A0ABD2M6A9</accession>
<proteinExistence type="predicted"/>
<feature type="compositionally biased region" description="Basic and acidic residues" evidence="1">
    <location>
        <begin position="88"/>
        <end position="98"/>
    </location>
</feature>
<keyword evidence="3" id="KW-1185">Reference proteome</keyword>
<evidence type="ECO:0000313" key="2">
    <source>
        <dbReference type="EMBL" id="KAL3122607.1"/>
    </source>
</evidence>
<name>A0ABD2M6A9_9BILA</name>
<dbReference type="EMBL" id="JBICBT010000132">
    <property type="protein sequence ID" value="KAL3122607.1"/>
    <property type="molecule type" value="Genomic_DNA"/>
</dbReference>
<dbReference type="Proteomes" id="UP001620626">
    <property type="component" value="Unassembled WGS sequence"/>
</dbReference>
<dbReference type="AlphaFoldDB" id="A0ABD2M6A9"/>
<feature type="region of interest" description="Disordered" evidence="1">
    <location>
        <begin position="78"/>
        <end position="98"/>
    </location>
</feature>
<evidence type="ECO:0000256" key="1">
    <source>
        <dbReference type="SAM" id="MobiDB-lite"/>
    </source>
</evidence>
<reference evidence="2 3" key="1">
    <citation type="submission" date="2024-10" db="EMBL/GenBank/DDBJ databases">
        <authorList>
            <person name="Kim D."/>
        </authorList>
    </citation>
    <scope>NUCLEOTIDE SEQUENCE [LARGE SCALE GENOMIC DNA]</scope>
    <source>
        <strain evidence="2">BH-2024</strain>
    </source>
</reference>
<feature type="compositionally biased region" description="Polar residues" evidence="1">
    <location>
        <begin position="78"/>
        <end position="87"/>
    </location>
</feature>
<feature type="region of interest" description="Disordered" evidence="1">
    <location>
        <begin position="348"/>
        <end position="405"/>
    </location>
</feature>
<organism evidence="2 3">
    <name type="scientific">Heterodera trifolii</name>
    <dbReference type="NCBI Taxonomy" id="157864"/>
    <lineage>
        <taxon>Eukaryota</taxon>
        <taxon>Metazoa</taxon>
        <taxon>Ecdysozoa</taxon>
        <taxon>Nematoda</taxon>
        <taxon>Chromadorea</taxon>
        <taxon>Rhabditida</taxon>
        <taxon>Tylenchina</taxon>
        <taxon>Tylenchomorpha</taxon>
        <taxon>Tylenchoidea</taxon>
        <taxon>Heteroderidae</taxon>
        <taxon>Heteroderinae</taxon>
        <taxon>Heterodera</taxon>
    </lineage>
</organism>
<feature type="compositionally biased region" description="Polar residues" evidence="1">
    <location>
        <begin position="310"/>
        <end position="323"/>
    </location>
</feature>
<feature type="region of interest" description="Disordered" evidence="1">
    <location>
        <begin position="248"/>
        <end position="334"/>
    </location>
</feature>
<feature type="region of interest" description="Disordered" evidence="1">
    <location>
        <begin position="425"/>
        <end position="459"/>
    </location>
</feature>
<evidence type="ECO:0000313" key="3">
    <source>
        <dbReference type="Proteomes" id="UP001620626"/>
    </source>
</evidence>
<feature type="compositionally biased region" description="Basic residues" evidence="1">
    <location>
        <begin position="263"/>
        <end position="280"/>
    </location>
</feature>
<feature type="compositionally biased region" description="Polar residues" evidence="1">
    <location>
        <begin position="359"/>
        <end position="398"/>
    </location>
</feature>
<feature type="region of interest" description="Disordered" evidence="1">
    <location>
        <begin position="184"/>
        <end position="231"/>
    </location>
</feature>
<comment type="caution">
    <text evidence="2">The sequence shown here is derived from an EMBL/GenBank/DDBJ whole genome shotgun (WGS) entry which is preliminary data.</text>
</comment>
<gene>
    <name evidence="2" type="ORF">niasHT_003963</name>
</gene>
<sequence>MAIFVLRKASPMNKSDQLGQFIDLRKLQKNFKGTDQEHQQNHTVNALNTQNDQYGGVKKRTHSIELGTPRKKSNILSCQNDLDQSSSESKRSDAKNEEQNFNEMAALSSPNASNEMPISDFCHEIFGDDQFNNLTSYLGDIDGFESNLFGGFLQENDEQFPITDFDLTEKQFPGSSQTVAEQYDEANPSRTVSEQLQQGKNIENTQEKSVESDEGTNSNSENFQGPIPDHNTVVVQSPEQHEYTVLHQEREKEIGIDTVSVQPKRKSPNKGASKKIRENRKKAFDDSQTKPTQKVKPNTEKQHQKMKQALSVTKGVQKSTSAMANHGQKLKKSNSFSKMLNKENIERVLTKPIPDSTHTENYQRQTNASSPINIQTAHTTVSSRANPAQIQTGTSNSPDLGWKTQKSLPKLNMTKVAKLLDINQNSPQFSNSPTTVLNPGTVPNSPLMTSQPRTPTSFSPTDMRLNAFAKQLQLSRLNMLSVQQQNIVSDPQQNTVYEPPSLVVSEPNSPLFNSGPNSAEKQNQSMFNIQGNLPMPMMMSPLSLESSTMAQKRLQFDTEHNPTVPPGQIQTLTNPTMLNQPGTVFPATVPVQLGAIANNYSPAVIDATIKRLNSQGFMISSSFMLPTQNDNVANNHAGINQHASNKPLFKVPAPPTLRPTENANITNAVYNTADRLQSQHSVADCLNRLNLPLYSNVVTTVASTSENVTSTNNNYAEAGHYNGIPPIVDATVKSMPPPPFSNPTASTSQNLSATDQLLAINKAARNLWTSQQKLTTNVAISGLRLPQLPITHANGKQLNSQPNNATVSGSQPNNATVYMPPPQLLNPIASTSQNLSATDHLLAINEAARNYLRSQQNLTTNATVSGLRPSQLAVTNTNVKQLNSQPNNATVSCLTTEQMATADAAVKCLNSQPNTVSNTTVSDLTPEQWALVEASVKRLTSKPADDVNTANVTGQTPTRVATVIDNTVHSSQIQSAAQPINSSQSNVLTRQSSLEFINEQSFITAANKTAAKGTYLRKSHSTTVPHSIFTVPPVPQFGKSTPIGNNPVDAQIQNQIIQPLNTVPTTISPSLAVGVKVGETSDNLKIGQLSIGLELAKLALNATIPPLIIGTTVTHVNDYKQILKMNFACLMLNKPELNIDQLYQNAINSNFR</sequence>